<dbReference type="NCBIfam" id="NF007691">
    <property type="entry name" value="PRK10369.1"/>
    <property type="match status" value="1"/>
</dbReference>
<keyword evidence="13" id="KW-0456">Lyase</keyword>
<sequence>MIPEIGQFTLILALAATVILSIYPLLGAARGNVSMMLLARPLAYAQFGFLLVSFLCLTWAFIDHDFTVLYVASNSNSLLPLEYRISAVWGAHEGSLLLWVLILAGWTAAVARFSRALPLDAVARVLSVMGMVGIGFLLFVLLTSNPFERTLPYFPVDGRDLNPLLQDPGLIFHPPMLYMGYVGFSVAFAFAIASLMTGKLDAAWARWSRPWTMAAWVFLTLGIALGSWWAYYELGWGGWWFWDPVENASFMPWLAGTALIHSLAVTEKRATFKAWTVLLAIMAFSLSLLGTFLVRSGVLVSVHAFASDPTRGLFILVFLLLVVGSSLLLYAIKGAEVRSHGKHELASRETMLLGNNIVLMAGLVVVLIGTLLPLVHKELGLGSISIGAPFFDSLYAWLIIPFALLLGAGPLFRWRRQQMKDVNGKLLFALAASTVLGLALPWWFAENFEIWAAVGIGLGIFIVITSLQETWIRATHKHRFGVGVRKLGNSHWAMILGHVGLAVSIIGISCTQIYSIERDVRMSKGDSVTFAGYTFTFEGTRRADGPNYEGFKGVIGVAKNGRPLTELRAEKRMYVVQRMPMTEAAINAGFTRDLYAALGEELNDGAWAVRLYYKPFVRWIWFGAVLMSIGGVIAMVDKRYRFGRKREQEVA</sequence>
<dbReference type="RefSeq" id="WP_202086547.1">
    <property type="nucleotide sequence ID" value="NZ_JAERTZ010000025.1"/>
</dbReference>
<evidence type="ECO:0000256" key="9">
    <source>
        <dbReference type="ARBA" id="ARBA00037230"/>
    </source>
</evidence>
<keyword evidence="8 10" id="KW-0472">Membrane</keyword>
<feature type="transmembrane region" description="Helical" evidence="10">
    <location>
        <begin position="353"/>
        <end position="374"/>
    </location>
</feature>
<reference evidence="14" key="1">
    <citation type="submission" date="2021-01" db="EMBL/GenBank/DDBJ databases">
        <title>Genome public.</title>
        <authorList>
            <person name="Liu C."/>
            <person name="Sun Q."/>
        </authorList>
    </citation>
    <scope>NUCLEOTIDE SEQUENCE [LARGE SCALE GENOMIC DNA]</scope>
    <source>
        <strain evidence="14">CGMCC 1.18722</strain>
    </source>
</reference>
<evidence type="ECO:0000256" key="2">
    <source>
        <dbReference type="ARBA" id="ARBA00009186"/>
    </source>
</evidence>
<feature type="transmembrane region" description="Helical" evidence="10">
    <location>
        <begin position="96"/>
        <end position="114"/>
    </location>
</feature>
<feature type="transmembrane region" description="Helical" evidence="10">
    <location>
        <begin position="278"/>
        <end position="306"/>
    </location>
</feature>
<evidence type="ECO:0000256" key="6">
    <source>
        <dbReference type="ARBA" id="ARBA00022748"/>
    </source>
</evidence>
<keyword evidence="7 10" id="KW-1133">Transmembrane helix</keyword>
<evidence type="ECO:0000256" key="3">
    <source>
        <dbReference type="ARBA" id="ARBA00022475"/>
    </source>
</evidence>
<comment type="caution">
    <text evidence="13">The sequence shown here is derived from an EMBL/GenBank/DDBJ whole genome shotgun (WGS) entry which is preliminary data.</text>
</comment>
<accession>A0ABS1QU22</accession>
<feature type="transmembrane region" description="Helical" evidence="10">
    <location>
        <begin position="616"/>
        <end position="636"/>
    </location>
</feature>
<dbReference type="PRINTS" id="PR01410">
    <property type="entry name" value="CCBIOGENESIS"/>
</dbReference>
<feature type="transmembrane region" description="Helical" evidence="10">
    <location>
        <begin position="41"/>
        <end position="62"/>
    </location>
</feature>
<evidence type="ECO:0000256" key="10">
    <source>
        <dbReference type="SAM" id="Phobius"/>
    </source>
</evidence>
<keyword evidence="5 10" id="KW-0812">Transmembrane</keyword>
<feature type="domain" description="Cytochrome c-type biogenesis protein CcmF C-terminal" evidence="12">
    <location>
        <begin position="316"/>
        <end position="638"/>
    </location>
</feature>
<organism evidence="13 14">
    <name type="scientific">Zobellella iuensis</name>
    <dbReference type="NCBI Taxonomy" id="2803811"/>
    <lineage>
        <taxon>Bacteria</taxon>
        <taxon>Pseudomonadati</taxon>
        <taxon>Pseudomonadota</taxon>
        <taxon>Gammaproteobacteria</taxon>
        <taxon>Aeromonadales</taxon>
        <taxon>Aeromonadaceae</taxon>
        <taxon>Zobellella</taxon>
    </lineage>
</organism>
<evidence type="ECO:0000313" key="14">
    <source>
        <dbReference type="Proteomes" id="UP000638570"/>
    </source>
</evidence>
<dbReference type="Pfam" id="PF01578">
    <property type="entry name" value="Cytochrom_C_asm"/>
    <property type="match status" value="1"/>
</dbReference>
<feature type="transmembrane region" description="Helical" evidence="10">
    <location>
        <begin position="6"/>
        <end position="29"/>
    </location>
</feature>
<dbReference type="InterPro" id="IPR003567">
    <property type="entry name" value="Cyt_c_biogenesis"/>
</dbReference>
<comment type="similarity">
    <text evidence="2">Belongs to the CcmF/CycK/Ccl1/NrfE/CcsA family.</text>
</comment>
<comment type="function">
    <text evidence="9">Required for the biogenesis of c-type cytochromes. Possible subunit of a heme lyase.</text>
</comment>
<feature type="transmembrane region" description="Helical" evidence="10">
    <location>
        <begin position="121"/>
        <end position="142"/>
    </location>
</feature>
<feature type="transmembrane region" description="Helical" evidence="10">
    <location>
        <begin position="312"/>
        <end position="332"/>
    </location>
</feature>
<protein>
    <submittedName>
        <fullName evidence="13">Heme lyase CcmF/NrfE family subunit</fullName>
    </submittedName>
</protein>
<comment type="subcellular location">
    <subcellularLocation>
        <location evidence="1">Cell inner membrane</location>
        <topology evidence="1">Multi-pass membrane protein</topology>
    </subcellularLocation>
</comment>
<feature type="domain" description="Cytochrome c assembly protein" evidence="11">
    <location>
        <begin position="89"/>
        <end position="296"/>
    </location>
</feature>
<feature type="transmembrane region" description="Helical" evidence="10">
    <location>
        <begin position="210"/>
        <end position="230"/>
    </location>
</feature>
<name>A0ABS1QU22_9GAMM</name>
<feature type="transmembrane region" description="Helical" evidence="10">
    <location>
        <begin position="250"/>
        <end position="266"/>
    </location>
</feature>
<feature type="transmembrane region" description="Helical" evidence="10">
    <location>
        <begin position="450"/>
        <end position="471"/>
    </location>
</feature>
<feature type="transmembrane region" description="Helical" evidence="10">
    <location>
        <begin position="178"/>
        <end position="198"/>
    </location>
</feature>
<evidence type="ECO:0000313" key="13">
    <source>
        <dbReference type="EMBL" id="MBL1378353.1"/>
    </source>
</evidence>
<evidence type="ECO:0000256" key="4">
    <source>
        <dbReference type="ARBA" id="ARBA00022519"/>
    </source>
</evidence>
<dbReference type="GO" id="GO:0016829">
    <property type="term" value="F:lyase activity"/>
    <property type="evidence" value="ECO:0007669"/>
    <property type="project" value="UniProtKB-KW"/>
</dbReference>
<evidence type="ECO:0000259" key="12">
    <source>
        <dbReference type="Pfam" id="PF16327"/>
    </source>
</evidence>
<evidence type="ECO:0000256" key="1">
    <source>
        <dbReference type="ARBA" id="ARBA00004429"/>
    </source>
</evidence>
<dbReference type="PRINTS" id="PR01411">
    <property type="entry name" value="CCMFBIOGNSIS"/>
</dbReference>
<keyword evidence="3" id="KW-1003">Cell membrane</keyword>
<dbReference type="Proteomes" id="UP000638570">
    <property type="component" value="Unassembled WGS sequence"/>
</dbReference>
<proteinExistence type="inferred from homology"/>
<keyword evidence="14" id="KW-1185">Reference proteome</keyword>
<feature type="transmembrane region" description="Helical" evidence="10">
    <location>
        <begin position="394"/>
        <end position="414"/>
    </location>
</feature>
<feature type="transmembrane region" description="Helical" evidence="10">
    <location>
        <begin position="492"/>
        <end position="514"/>
    </location>
</feature>
<dbReference type="InterPro" id="IPR003568">
    <property type="entry name" value="Cyt_c_biogenesis_CcmF"/>
</dbReference>
<dbReference type="PANTHER" id="PTHR43653:SF1">
    <property type="entry name" value="CYTOCHROME C-TYPE BIOGENESIS PROTEIN CCMF"/>
    <property type="match status" value="1"/>
</dbReference>
<evidence type="ECO:0000256" key="8">
    <source>
        <dbReference type="ARBA" id="ARBA00023136"/>
    </source>
</evidence>
<gene>
    <name evidence="13" type="ORF">JKV55_13620</name>
</gene>
<dbReference type="EMBL" id="JAERTZ010000025">
    <property type="protein sequence ID" value="MBL1378353.1"/>
    <property type="molecule type" value="Genomic_DNA"/>
</dbReference>
<dbReference type="NCBIfam" id="TIGR00353">
    <property type="entry name" value="nrfE"/>
    <property type="match status" value="1"/>
</dbReference>
<dbReference type="InterPro" id="IPR002541">
    <property type="entry name" value="Cyt_c_assembly"/>
</dbReference>
<evidence type="ECO:0000256" key="5">
    <source>
        <dbReference type="ARBA" id="ARBA00022692"/>
    </source>
</evidence>
<dbReference type="InterPro" id="IPR032523">
    <property type="entry name" value="CcmF_C"/>
</dbReference>
<evidence type="ECO:0000259" key="11">
    <source>
        <dbReference type="Pfam" id="PF01578"/>
    </source>
</evidence>
<dbReference type="PANTHER" id="PTHR43653">
    <property type="entry name" value="CYTOCHROME C ASSEMBLY PROTEIN-RELATED"/>
    <property type="match status" value="1"/>
</dbReference>
<keyword evidence="4" id="KW-0997">Cell inner membrane</keyword>
<keyword evidence="6" id="KW-0201">Cytochrome c-type biogenesis</keyword>
<feature type="transmembrane region" description="Helical" evidence="10">
    <location>
        <begin position="426"/>
        <end position="444"/>
    </location>
</feature>
<dbReference type="Pfam" id="PF16327">
    <property type="entry name" value="CcmF_C"/>
    <property type="match status" value="1"/>
</dbReference>
<evidence type="ECO:0000256" key="7">
    <source>
        <dbReference type="ARBA" id="ARBA00022989"/>
    </source>
</evidence>